<dbReference type="EMBL" id="KM886873">
    <property type="protein sequence ID" value="AJA34484.1"/>
    <property type="molecule type" value="Genomic_DNA"/>
</dbReference>
<dbReference type="EMBL" id="AYYX01000027">
    <property type="protein sequence ID" value="KRM88629.1"/>
    <property type="molecule type" value="Genomic_DNA"/>
</dbReference>
<dbReference type="Gene3D" id="3.40.50.300">
    <property type="entry name" value="P-loop containing nucleotide triphosphate hydrolases"/>
    <property type="match status" value="1"/>
</dbReference>
<dbReference type="STRING" id="1133569.FD21_GL001002"/>
<keyword evidence="10" id="KW-1185">Reference proteome</keyword>
<dbReference type="PROSITE" id="PS50893">
    <property type="entry name" value="ABC_TRANSPORTER_2"/>
    <property type="match status" value="1"/>
</dbReference>
<dbReference type="RefSeq" id="WP_010580535.1">
    <property type="nucleotide sequence ID" value="NZ_AHYZ01000084.1"/>
</dbReference>
<dbReference type="eggNOG" id="COG2884">
    <property type="taxonomic scope" value="Bacteria"/>
</dbReference>
<dbReference type="GO" id="GO:0005524">
    <property type="term" value="F:ATP binding"/>
    <property type="evidence" value="ECO:0007669"/>
    <property type="project" value="UniProtKB-KW"/>
</dbReference>
<proteinExistence type="inferred from homology"/>
<comment type="function">
    <text evidence="6">Part of the ABC transporter FtsEX involved in cellular division. Has ATPase activity. Essential for cell division and viability.</text>
</comment>
<keyword evidence="2" id="KW-0813">Transport</keyword>
<dbReference type="OrthoDB" id="9791546at2"/>
<evidence type="ECO:0000256" key="5">
    <source>
        <dbReference type="ARBA" id="ARBA00049360"/>
    </source>
</evidence>
<organism evidence="8">
    <name type="scientific">Liquorilactobacillus vini DSM 20605</name>
    <dbReference type="NCBI Taxonomy" id="1133569"/>
    <lineage>
        <taxon>Bacteria</taxon>
        <taxon>Bacillati</taxon>
        <taxon>Bacillota</taxon>
        <taxon>Bacilli</taxon>
        <taxon>Lactobacillales</taxon>
        <taxon>Lactobacillaceae</taxon>
        <taxon>Liquorilactobacillus</taxon>
    </lineage>
</organism>
<gene>
    <name evidence="8" type="primary">ftsE</name>
    <name evidence="9" type="ORF">FD21_GL001002</name>
</gene>
<dbReference type="AlphaFoldDB" id="A0A0A7RIQ3"/>
<evidence type="ECO:0000256" key="4">
    <source>
        <dbReference type="ARBA" id="ARBA00022840"/>
    </source>
</evidence>
<name>A0A0A7RIQ3_9LACO</name>
<reference evidence="9 10" key="2">
    <citation type="journal article" date="2015" name="Genome Announc.">
        <title>Expanding the biotechnology potential of lactobacilli through comparative genomics of 213 strains and associated genera.</title>
        <authorList>
            <person name="Sun Z."/>
            <person name="Harris H.M."/>
            <person name="McCann A."/>
            <person name="Guo C."/>
            <person name="Argimon S."/>
            <person name="Zhang W."/>
            <person name="Yang X."/>
            <person name="Jeffery I.B."/>
            <person name="Cooney J.C."/>
            <person name="Kagawa T.F."/>
            <person name="Liu W."/>
            <person name="Song Y."/>
            <person name="Salvetti E."/>
            <person name="Wrobel A."/>
            <person name="Rasinkangas P."/>
            <person name="Parkhill J."/>
            <person name="Rea M.C."/>
            <person name="O'Sullivan O."/>
            <person name="Ritari J."/>
            <person name="Douillard F.P."/>
            <person name="Paul Ross R."/>
            <person name="Yang R."/>
            <person name="Briner A.E."/>
            <person name="Felis G.E."/>
            <person name="de Vos W.M."/>
            <person name="Barrangou R."/>
            <person name="Klaenhammer T.R."/>
            <person name="Caufield P.W."/>
            <person name="Cui Y."/>
            <person name="Zhang H."/>
            <person name="O'Toole P.W."/>
        </authorList>
    </citation>
    <scope>NUCLEOTIDE SEQUENCE [LARGE SCALE GENOMIC DNA]</scope>
    <source>
        <strain evidence="9 10">DSM 20605</strain>
    </source>
</reference>
<dbReference type="PANTHER" id="PTHR24220:SF470">
    <property type="entry name" value="CELL DIVISION ATP-BINDING PROTEIN FTSE"/>
    <property type="match status" value="1"/>
</dbReference>
<accession>A0A0A7RIQ3</accession>
<evidence type="ECO:0000313" key="9">
    <source>
        <dbReference type="EMBL" id="KRM88629.1"/>
    </source>
</evidence>
<dbReference type="SMART" id="SM00382">
    <property type="entry name" value="AAA"/>
    <property type="match status" value="1"/>
</dbReference>
<dbReference type="InterPro" id="IPR015854">
    <property type="entry name" value="ABC_transpr_LolD-like"/>
</dbReference>
<dbReference type="PANTHER" id="PTHR24220">
    <property type="entry name" value="IMPORT ATP-BINDING PROTEIN"/>
    <property type="match status" value="1"/>
</dbReference>
<evidence type="ECO:0000256" key="1">
    <source>
        <dbReference type="ARBA" id="ARBA00005417"/>
    </source>
</evidence>
<protein>
    <submittedName>
        <fullName evidence="9">Cell division ATP-binding protein FtsE</fullName>
    </submittedName>
    <submittedName>
        <fullName evidence="8">Cell division protein FtsE</fullName>
    </submittedName>
</protein>
<dbReference type="InterPro" id="IPR003593">
    <property type="entry name" value="AAA+_ATPase"/>
</dbReference>
<keyword evidence="8" id="KW-0132">Cell division</keyword>
<evidence type="ECO:0000313" key="8">
    <source>
        <dbReference type="EMBL" id="AJA34484.1"/>
    </source>
</evidence>
<dbReference type="GO" id="GO:0051301">
    <property type="term" value="P:cell division"/>
    <property type="evidence" value="ECO:0007669"/>
    <property type="project" value="UniProtKB-KW"/>
</dbReference>
<dbReference type="PATRIC" id="fig|1133569.4.peg.1130"/>
<comment type="similarity">
    <text evidence="1">Belongs to the ABC transporter superfamily.</text>
</comment>
<evidence type="ECO:0000256" key="2">
    <source>
        <dbReference type="ARBA" id="ARBA00022448"/>
    </source>
</evidence>
<sequence length="236" mass="26820">MIRLEHVSKVYSGGIQALKDISFKVEQGEFVFLVGASGAGKTTTLKLMDKEESLTMGSIQMGNMFVQKIKPQQTYLLRRQIGVVRQKDVFIPNLTAFENLTYVLEALGFDESQKLQRAIQVLKTVGMLNYKDKKIDQLSIGQQKKIAIARAIINHPFVLLADEPTANLDPKSALEIMKLFFKLNMNRTTVIMATHDSTIVNTLRHRVIELQQGKLIRDERNGTYSIFSDPKDVYIW</sequence>
<evidence type="ECO:0000256" key="6">
    <source>
        <dbReference type="ARBA" id="ARBA00055994"/>
    </source>
</evidence>
<dbReference type="GO" id="GO:0005886">
    <property type="term" value="C:plasma membrane"/>
    <property type="evidence" value="ECO:0007669"/>
    <property type="project" value="TreeGrafter"/>
</dbReference>
<comment type="catalytic activity">
    <reaction evidence="5">
        <text>ATP + H2O = ADP + phosphate + H(+)</text>
        <dbReference type="Rhea" id="RHEA:13065"/>
        <dbReference type="ChEBI" id="CHEBI:15377"/>
        <dbReference type="ChEBI" id="CHEBI:15378"/>
        <dbReference type="ChEBI" id="CHEBI:30616"/>
        <dbReference type="ChEBI" id="CHEBI:43474"/>
        <dbReference type="ChEBI" id="CHEBI:456216"/>
    </reaction>
</comment>
<dbReference type="InterPro" id="IPR003439">
    <property type="entry name" value="ABC_transporter-like_ATP-bd"/>
</dbReference>
<evidence type="ECO:0000259" key="7">
    <source>
        <dbReference type="PROSITE" id="PS50893"/>
    </source>
</evidence>
<evidence type="ECO:0000256" key="3">
    <source>
        <dbReference type="ARBA" id="ARBA00022741"/>
    </source>
</evidence>
<dbReference type="InterPro" id="IPR027417">
    <property type="entry name" value="P-loop_NTPase"/>
</dbReference>
<keyword evidence="8" id="KW-0131">Cell cycle</keyword>
<dbReference type="GO" id="GO:0016887">
    <property type="term" value="F:ATP hydrolysis activity"/>
    <property type="evidence" value="ECO:0007669"/>
    <property type="project" value="InterPro"/>
</dbReference>
<dbReference type="GO" id="GO:0022857">
    <property type="term" value="F:transmembrane transporter activity"/>
    <property type="evidence" value="ECO:0007669"/>
    <property type="project" value="TreeGrafter"/>
</dbReference>
<evidence type="ECO:0000313" key="10">
    <source>
        <dbReference type="Proteomes" id="UP000051576"/>
    </source>
</evidence>
<dbReference type="Proteomes" id="UP000051576">
    <property type="component" value="Unassembled WGS sequence"/>
</dbReference>
<keyword evidence="4 9" id="KW-0067">ATP-binding</keyword>
<keyword evidence="3" id="KW-0547">Nucleotide-binding</keyword>
<dbReference type="Pfam" id="PF00005">
    <property type="entry name" value="ABC_tran"/>
    <property type="match status" value="1"/>
</dbReference>
<reference evidence="8" key="1">
    <citation type="journal article" date="2014" name="Appl. Environ. Microbiol.">
        <title>Detection and genomic characterization of motility in Lactobacillus curvatus: confirmation of motility in a species outside the Lactobacillus salivarius clade.</title>
        <authorList>
            <person name="Cousin F.J."/>
            <person name="Lynch S.M."/>
            <person name="Harris H.M."/>
            <person name="McCann A."/>
            <person name="Lynch D.B."/>
            <person name="Neville B.A."/>
            <person name="Irisawa T."/>
            <person name="Okada S."/>
            <person name="Endo A."/>
            <person name="O'Toole P.W."/>
        </authorList>
    </citation>
    <scope>NUCLEOTIDE SEQUENCE</scope>
    <source>
        <strain evidence="8">DSM 20605</strain>
    </source>
</reference>
<dbReference type="SUPFAM" id="SSF52540">
    <property type="entry name" value="P-loop containing nucleoside triphosphate hydrolases"/>
    <property type="match status" value="1"/>
</dbReference>
<dbReference type="FunFam" id="3.40.50.300:FF:000056">
    <property type="entry name" value="Cell division ATP-binding protein FtsE"/>
    <property type="match status" value="1"/>
</dbReference>
<feature type="domain" description="ABC transporter" evidence="7">
    <location>
        <begin position="2"/>
        <end position="235"/>
    </location>
</feature>